<dbReference type="EMBL" id="BAABAH010000009">
    <property type="protein sequence ID" value="GAA3824089.1"/>
    <property type="molecule type" value="Genomic_DNA"/>
</dbReference>
<keyword evidence="7" id="KW-1185">Reference proteome</keyword>
<proteinExistence type="predicted"/>
<dbReference type="Pfam" id="PF00534">
    <property type="entry name" value="Glycos_transf_1"/>
    <property type="match status" value="1"/>
</dbReference>
<dbReference type="PANTHER" id="PTHR12526">
    <property type="entry name" value="GLYCOSYLTRANSFERASE"/>
    <property type="match status" value="1"/>
</dbReference>
<evidence type="ECO:0000259" key="3">
    <source>
        <dbReference type="Pfam" id="PF00534"/>
    </source>
</evidence>
<dbReference type="SUPFAM" id="SSF53448">
    <property type="entry name" value="Nucleotide-diphospho-sugar transferases"/>
    <property type="match status" value="1"/>
</dbReference>
<evidence type="ECO:0008006" key="8">
    <source>
        <dbReference type="Google" id="ProtNLM"/>
    </source>
</evidence>
<dbReference type="RefSeq" id="WP_344776245.1">
    <property type="nucleotide sequence ID" value="NZ_BAABAH010000009.1"/>
</dbReference>
<dbReference type="Pfam" id="PF00535">
    <property type="entry name" value="Glycos_transf_2"/>
    <property type="match status" value="1"/>
</dbReference>
<dbReference type="InterPro" id="IPR001173">
    <property type="entry name" value="Glyco_trans_2-like"/>
</dbReference>
<accession>A0ABP7IQK0</accession>
<name>A0ABP7IQK0_9ACTN</name>
<evidence type="ECO:0000313" key="6">
    <source>
        <dbReference type="EMBL" id="GAA3824089.1"/>
    </source>
</evidence>
<protein>
    <recommendedName>
        <fullName evidence="8">Glycosyltransferase</fullName>
    </recommendedName>
</protein>
<dbReference type="CDD" id="cd03801">
    <property type="entry name" value="GT4_PimA-like"/>
    <property type="match status" value="1"/>
</dbReference>
<evidence type="ECO:0000256" key="1">
    <source>
        <dbReference type="ARBA" id="ARBA00022676"/>
    </source>
</evidence>
<dbReference type="SUPFAM" id="SSF53756">
    <property type="entry name" value="UDP-Glycosyltransferase/glycogen phosphorylase"/>
    <property type="match status" value="1"/>
</dbReference>
<gene>
    <name evidence="6" type="ORF">GCM10022242_26930</name>
</gene>
<reference evidence="7" key="1">
    <citation type="journal article" date="2019" name="Int. J. Syst. Evol. Microbiol.">
        <title>The Global Catalogue of Microorganisms (GCM) 10K type strain sequencing project: providing services to taxonomists for standard genome sequencing and annotation.</title>
        <authorList>
            <consortium name="The Broad Institute Genomics Platform"/>
            <consortium name="The Broad Institute Genome Sequencing Center for Infectious Disease"/>
            <person name="Wu L."/>
            <person name="Ma J."/>
        </authorList>
    </citation>
    <scope>NUCLEOTIDE SEQUENCE [LARGE SCALE GENOMIC DNA]</scope>
    <source>
        <strain evidence="7">JCM 16953</strain>
    </source>
</reference>
<dbReference type="InterPro" id="IPR001296">
    <property type="entry name" value="Glyco_trans_1"/>
</dbReference>
<dbReference type="Pfam" id="PF13439">
    <property type="entry name" value="Glyco_transf_4"/>
    <property type="match status" value="1"/>
</dbReference>
<dbReference type="Gene3D" id="3.40.50.2000">
    <property type="entry name" value="Glycogen Phosphorylase B"/>
    <property type="match status" value="2"/>
</dbReference>
<sequence>MARLRVTVVQQGGVLGGAERWWLQLADATGRLEVTGIALGAGATAAEWRHRGWPVTVLPSERTAPRLAVVSARVLSALRRSRPDVVVAHGVKAALVAAPAARALGIPVVWVRHDASFSGRLVALLDRLTDGQVSSSSWLTDGRSTCNGIVLNPPRMGAPLPRDAARDRLGLHGADGELLLGMATRIVRNKGIEDAIRALAEPVAGSWSLAVAGLDDPAEPDEHERLVKLAAELGVAERVRFLGEVPDFHRVVSAFDAVAVLTRPSPDQPWYREAFGMTALEAMTGGVPVIATPPVDLVAGAGGLAVPPRDPASVATSLALLEDDALRGKAARAGRDRAQEYPAAAEAAGRLVDHLALAAGRPGAGHPAEGPPISVVTTVLDDEDGLTDLLTGLVPQLGPDDEMVVVDGGSVDGTVAVALRAAEADPRVRVVVEPGAGISRGRNLGIDLARHDAIACTDAGCVPAKGWLAALRRAFDRHPEVDLWTGTYRVLAEKPWELALAAVGYPSIDELGRRTPFVRTYGRFLGRSFDPSMPTGRSVGFTRRSWQAAGRFPEHLATGEDVLFGRRIVEGGHRAELVRDAEVSWAQRPTLVANLRMLRRYGEGSGYSLDRRLMGRDLARVAAYAGGSVLAARGGRRTQALVAGTTIAYLSVPTARALRGPRPIATAALVPAIAAARDLVKAHGAVTAAGRRLGGST</sequence>
<dbReference type="InterPro" id="IPR029044">
    <property type="entry name" value="Nucleotide-diphossugar_trans"/>
</dbReference>
<keyword evidence="2" id="KW-0808">Transferase</keyword>
<feature type="domain" description="Glycosyl transferase family 1" evidence="3">
    <location>
        <begin position="175"/>
        <end position="335"/>
    </location>
</feature>
<organism evidence="6 7">
    <name type="scientific">Nocardioides panacisoli</name>
    <dbReference type="NCBI Taxonomy" id="627624"/>
    <lineage>
        <taxon>Bacteria</taxon>
        <taxon>Bacillati</taxon>
        <taxon>Actinomycetota</taxon>
        <taxon>Actinomycetes</taxon>
        <taxon>Propionibacteriales</taxon>
        <taxon>Nocardioidaceae</taxon>
        <taxon>Nocardioides</taxon>
    </lineage>
</organism>
<dbReference type="Proteomes" id="UP001501821">
    <property type="component" value="Unassembled WGS sequence"/>
</dbReference>
<dbReference type="Gene3D" id="3.90.550.10">
    <property type="entry name" value="Spore Coat Polysaccharide Biosynthesis Protein SpsA, Chain A"/>
    <property type="match status" value="1"/>
</dbReference>
<evidence type="ECO:0000259" key="4">
    <source>
        <dbReference type="Pfam" id="PF00535"/>
    </source>
</evidence>
<evidence type="ECO:0000313" key="7">
    <source>
        <dbReference type="Proteomes" id="UP001501821"/>
    </source>
</evidence>
<feature type="domain" description="Glycosyltransferase 2-like" evidence="4">
    <location>
        <begin position="374"/>
        <end position="490"/>
    </location>
</feature>
<feature type="domain" description="Glycosyltransferase subfamily 4-like N-terminal" evidence="5">
    <location>
        <begin position="16"/>
        <end position="117"/>
    </location>
</feature>
<evidence type="ECO:0000256" key="2">
    <source>
        <dbReference type="ARBA" id="ARBA00022679"/>
    </source>
</evidence>
<comment type="caution">
    <text evidence="6">The sequence shown here is derived from an EMBL/GenBank/DDBJ whole genome shotgun (WGS) entry which is preliminary data.</text>
</comment>
<dbReference type="InterPro" id="IPR028098">
    <property type="entry name" value="Glyco_trans_4-like_N"/>
</dbReference>
<evidence type="ECO:0000259" key="5">
    <source>
        <dbReference type="Pfam" id="PF13439"/>
    </source>
</evidence>
<dbReference type="PANTHER" id="PTHR12526:SF635">
    <property type="entry name" value="GLYCOSYL TRANSFERASE GROUP 1"/>
    <property type="match status" value="1"/>
</dbReference>
<keyword evidence="1" id="KW-0328">Glycosyltransferase</keyword>